<reference evidence="4 5" key="1">
    <citation type="submission" date="2015-12" db="EMBL/GenBank/DDBJ databases">
        <title>The genome of Folsomia candida.</title>
        <authorList>
            <person name="Faddeeva A."/>
            <person name="Derks M.F."/>
            <person name="Anvar Y."/>
            <person name="Smit S."/>
            <person name="Van Straalen N."/>
            <person name="Roelofs D."/>
        </authorList>
    </citation>
    <scope>NUCLEOTIDE SEQUENCE [LARGE SCALE GENOMIC DNA]</scope>
    <source>
        <strain evidence="4 5">VU population</strain>
        <tissue evidence="4">Whole body</tissue>
    </source>
</reference>
<evidence type="ECO:0000256" key="3">
    <source>
        <dbReference type="ARBA" id="ARBA00023295"/>
    </source>
</evidence>
<accession>A0A226DNU0</accession>
<sequence>MTDAELFIHESSFVWHTSGSEVARGLGIDLYETSALWFNSREGTFYGSASNNLAKILCFREVTVSTTSGIVGATSPIKEVAPISLTKIEQSTSLNTYFWDLNRVEIVPEGHSPIMPASFMYLGTWNDAKDYFLEMQTVTQIEARDKCNQVGMELAAFQVWEEIIWLDGVINVTPRWKGINTWDEFVHRNSNKIIDRSTGDIAADSYHAYHEDVSLLKFFAADVYRFSLSWSRILPTGRIDYINPAGIQHYNNLINLLIANGIEPIVTLHHWDLPQPLMEIGGWPNEEVIHHFTNFAHLAFRLFGDRVRKWIIAPGHTNPDEAKKCVHNVIKAHARVYHLYDRVFRPNQGGKMGIGLLAIWHEAKNPGNSGQDRLADYVTDMTYGSFAHPIVFGTYPPGYLDFMEKLCRNLGVASPRLDFTLPESAEIRDKPLAPPPTPSTGANRGRWRRFHILAPKMSRPPSVGRLCILMPFAYIGVPYEFTGTLKWFDAMAPFATATPTQRWKSTKKAVFVYFNLDSSTHLKFSNFLDIPLVMNYSKKLKISKMLRLRLDMTTQLKQSSADIMDIGGWRVEGEILARISDIWRLEGETLGWILEDGGWRARFWPGNGYISGYLEVFTRYPPSSELKYMKTGRTSDYLGVNYYTTRLVEIAAPNKTGDVFGFVGIKLSADPQWVPVSLHGNSVTPRGFRKMLSWVKMRYGNPEIYVLENGYGGWPDGLEDYGRISFHRDYINEMLKSVILDGVNVRMYVAWSLLDGFDWYLQQNGYSINFGVVAVNFTDPGRRRTPKMSAYCLKQIFLENGFPNNSD</sequence>
<dbReference type="OrthoDB" id="65569at2759"/>
<comment type="caution">
    <text evidence="4">The sequence shown here is derived from an EMBL/GenBank/DDBJ whole genome shotgun (WGS) entry which is preliminary data.</text>
</comment>
<dbReference type="PANTHER" id="PTHR10353">
    <property type="entry name" value="GLYCOSYL HYDROLASE"/>
    <property type="match status" value="1"/>
</dbReference>
<gene>
    <name evidence="4" type="ORF">Fcan01_17990</name>
</gene>
<dbReference type="AlphaFoldDB" id="A0A226DNU0"/>
<evidence type="ECO:0000313" key="5">
    <source>
        <dbReference type="Proteomes" id="UP000198287"/>
    </source>
</evidence>
<dbReference type="EMBL" id="LNIX01000013">
    <property type="protein sequence ID" value="OXA47202.1"/>
    <property type="molecule type" value="Genomic_DNA"/>
</dbReference>
<dbReference type="GO" id="GO:0005975">
    <property type="term" value="P:carbohydrate metabolic process"/>
    <property type="evidence" value="ECO:0007669"/>
    <property type="project" value="InterPro"/>
</dbReference>
<dbReference type="InterPro" id="IPR001360">
    <property type="entry name" value="Glyco_hydro_1"/>
</dbReference>
<proteinExistence type="inferred from homology"/>
<evidence type="ECO:0000256" key="1">
    <source>
        <dbReference type="ARBA" id="ARBA00010838"/>
    </source>
</evidence>
<evidence type="ECO:0000256" key="2">
    <source>
        <dbReference type="ARBA" id="ARBA00022801"/>
    </source>
</evidence>
<evidence type="ECO:0000313" key="4">
    <source>
        <dbReference type="EMBL" id="OXA47202.1"/>
    </source>
</evidence>
<dbReference type="PRINTS" id="PR00131">
    <property type="entry name" value="GLHYDRLASE1"/>
</dbReference>
<dbReference type="Gene3D" id="3.20.20.80">
    <property type="entry name" value="Glycosidases"/>
    <property type="match status" value="2"/>
</dbReference>
<comment type="similarity">
    <text evidence="1">Belongs to the glycosyl hydrolase 1 family.</text>
</comment>
<protein>
    <submittedName>
        <fullName evidence="4">Lactase-phlorizin hydrolase</fullName>
    </submittedName>
</protein>
<dbReference type="GO" id="GO:0008422">
    <property type="term" value="F:beta-glucosidase activity"/>
    <property type="evidence" value="ECO:0007669"/>
    <property type="project" value="TreeGrafter"/>
</dbReference>
<dbReference type="PANTHER" id="PTHR10353:SF36">
    <property type="entry name" value="LP05116P"/>
    <property type="match status" value="1"/>
</dbReference>
<dbReference type="Pfam" id="PF00232">
    <property type="entry name" value="Glyco_hydro_1"/>
    <property type="match status" value="2"/>
</dbReference>
<dbReference type="SUPFAM" id="SSF51445">
    <property type="entry name" value="(Trans)glycosidases"/>
    <property type="match status" value="2"/>
</dbReference>
<dbReference type="InterPro" id="IPR017853">
    <property type="entry name" value="GH"/>
</dbReference>
<keyword evidence="5" id="KW-1185">Reference proteome</keyword>
<keyword evidence="2 4" id="KW-0378">Hydrolase</keyword>
<keyword evidence="3" id="KW-0326">Glycosidase</keyword>
<name>A0A226DNU0_FOLCA</name>
<organism evidence="4 5">
    <name type="scientific">Folsomia candida</name>
    <name type="common">Springtail</name>
    <dbReference type="NCBI Taxonomy" id="158441"/>
    <lineage>
        <taxon>Eukaryota</taxon>
        <taxon>Metazoa</taxon>
        <taxon>Ecdysozoa</taxon>
        <taxon>Arthropoda</taxon>
        <taxon>Hexapoda</taxon>
        <taxon>Collembola</taxon>
        <taxon>Entomobryomorpha</taxon>
        <taxon>Isotomoidea</taxon>
        <taxon>Isotomidae</taxon>
        <taxon>Proisotominae</taxon>
        <taxon>Folsomia</taxon>
    </lineage>
</organism>
<dbReference type="Proteomes" id="UP000198287">
    <property type="component" value="Unassembled WGS sequence"/>
</dbReference>